<keyword evidence="11 12" id="KW-0131">Cell cycle</keyword>
<evidence type="ECO:0000313" key="16">
    <source>
        <dbReference type="EMBL" id="QKJ66481.1"/>
    </source>
</evidence>
<evidence type="ECO:0000256" key="10">
    <source>
        <dbReference type="ARBA" id="ARBA00023136"/>
    </source>
</evidence>
<comment type="subcellular location">
    <subcellularLocation>
        <location evidence="1">Cell inner membrane</location>
        <topology evidence="1">Multi-pass membrane protein</topology>
    </subcellularLocation>
</comment>
<keyword evidence="7 12" id="KW-0132">Cell division</keyword>
<dbReference type="GO" id="GO:0005886">
    <property type="term" value="C:plasma membrane"/>
    <property type="evidence" value="ECO:0007669"/>
    <property type="project" value="UniProtKB-SubCell"/>
</dbReference>
<evidence type="ECO:0000256" key="6">
    <source>
        <dbReference type="ARBA" id="ARBA00022519"/>
    </source>
</evidence>
<keyword evidence="6 12" id="KW-0997">Cell inner membrane</keyword>
<evidence type="ECO:0000313" key="17">
    <source>
        <dbReference type="Proteomes" id="UP000504844"/>
    </source>
</evidence>
<comment type="similarity">
    <text evidence="2 12">Belongs to the ABC-4 integral membrane protein family. FtsX subfamily.</text>
</comment>
<dbReference type="AlphaFoldDB" id="A0A6M8SP62"/>
<proteinExistence type="inferred from homology"/>
<evidence type="ECO:0000256" key="1">
    <source>
        <dbReference type="ARBA" id="ARBA00004429"/>
    </source>
</evidence>
<evidence type="ECO:0000256" key="8">
    <source>
        <dbReference type="ARBA" id="ARBA00022692"/>
    </source>
</evidence>
<evidence type="ECO:0000256" key="12">
    <source>
        <dbReference type="PIRNR" id="PIRNR003097"/>
    </source>
</evidence>
<keyword evidence="8 13" id="KW-0812">Transmembrane</keyword>
<reference evidence="16 17" key="1">
    <citation type="submission" date="2020-05" db="EMBL/GenBank/DDBJ databases">
        <title>Complete genome sequence of Deefgea sp. D17.</title>
        <authorList>
            <person name="Bae J.-W."/>
            <person name="Han J.E."/>
        </authorList>
    </citation>
    <scope>NUCLEOTIDE SEQUENCE [LARGE SCALE GENOMIC DNA]</scope>
    <source>
        <strain evidence="16 17">D17</strain>
    </source>
</reference>
<dbReference type="Pfam" id="PF02687">
    <property type="entry name" value="FtsX"/>
    <property type="match status" value="1"/>
</dbReference>
<dbReference type="PANTHER" id="PTHR47755:SF1">
    <property type="entry name" value="CELL DIVISION PROTEIN FTSX"/>
    <property type="match status" value="1"/>
</dbReference>
<evidence type="ECO:0000256" key="11">
    <source>
        <dbReference type="ARBA" id="ARBA00023306"/>
    </source>
</evidence>
<dbReference type="PANTHER" id="PTHR47755">
    <property type="entry name" value="CELL DIVISION PROTEIN FTSX"/>
    <property type="match status" value="1"/>
</dbReference>
<evidence type="ECO:0000256" key="3">
    <source>
        <dbReference type="ARBA" id="ARBA00011160"/>
    </source>
</evidence>
<evidence type="ECO:0000259" key="14">
    <source>
        <dbReference type="Pfam" id="PF02687"/>
    </source>
</evidence>
<feature type="domain" description="FtsX extracellular" evidence="15">
    <location>
        <begin position="62"/>
        <end position="154"/>
    </location>
</feature>
<feature type="transmembrane region" description="Helical" evidence="13">
    <location>
        <begin position="173"/>
        <end position="194"/>
    </location>
</feature>
<evidence type="ECO:0000256" key="13">
    <source>
        <dbReference type="SAM" id="Phobius"/>
    </source>
</evidence>
<evidence type="ECO:0000256" key="7">
    <source>
        <dbReference type="ARBA" id="ARBA00022618"/>
    </source>
</evidence>
<dbReference type="Gene3D" id="3.30.70.3040">
    <property type="match status" value="1"/>
</dbReference>
<keyword evidence="10 12" id="KW-0472">Membrane</keyword>
<evidence type="ECO:0000256" key="4">
    <source>
        <dbReference type="ARBA" id="ARBA00021907"/>
    </source>
</evidence>
<dbReference type="InterPro" id="IPR004513">
    <property type="entry name" value="FtsX"/>
</dbReference>
<dbReference type="InterPro" id="IPR047590">
    <property type="entry name" value="FtsX_proteobact-type"/>
</dbReference>
<feature type="transmembrane region" description="Helical" evidence="13">
    <location>
        <begin position="27"/>
        <end position="47"/>
    </location>
</feature>
<comment type="function">
    <text evidence="12">Part of the ABC transporter FtsEX involved in cellular division.</text>
</comment>
<comment type="subunit">
    <text evidence="3">Forms a membrane-associated complex with FtsE.</text>
</comment>
<keyword evidence="17" id="KW-1185">Reference proteome</keyword>
<evidence type="ECO:0000256" key="9">
    <source>
        <dbReference type="ARBA" id="ARBA00022989"/>
    </source>
</evidence>
<evidence type="ECO:0000256" key="5">
    <source>
        <dbReference type="ARBA" id="ARBA00022475"/>
    </source>
</evidence>
<dbReference type="GO" id="GO:0032153">
    <property type="term" value="C:cell division site"/>
    <property type="evidence" value="ECO:0007669"/>
    <property type="project" value="TreeGrafter"/>
</dbReference>
<dbReference type="RefSeq" id="WP_173532985.1">
    <property type="nucleotide sequence ID" value="NZ_CP054143.1"/>
</dbReference>
<accession>A0A6M8SP62</accession>
<dbReference type="Pfam" id="PF18075">
    <property type="entry name" value="FtsX_ECD"/>
    <property type="match status" value="1"/>
</dbReference>
<organism evidence="16 17">
    <name type="scientific">Deefgea piscis</name>
    <dbReference type="NCBI Taxonomy" id="2739061"/>
    <lineage>
        <taxon>Bacteria</taxon>
        <taxon>Pseudomonadati</taxon>
        <taxon>Pseudomonadota</taxon>
        <taxon>Betaproteobacteria</taxon>
        <taxon>Neisseriales</taxon>
        <taxon>Chitinibacteraceae</taxon>
        <taxon>Deefgea</taxon>
    </lineage>
</organism>
<feature type="transmembrane region" description="Helical" evidence="13">
    <location>
        <begin position="226"/>
        <end position="250"/>
    </location>
</feature>
<protein>
    <recommendedName>
        <fullName evidence="4 12">Cell division protein FtsX</fullName>
    </recommendedName>
</protein>
<dbReference type="GO" id="GO:0051301">
    <property type="term" value="P:cell division"/>
    <property type="evidence" value="ECO:0007669"/>
    <property type="project" value="UniProtKB-KW"/>
</dbReference>
<sequence length="300" mass="32379">MKNWFRLHLLALTRTIGSLFRHPLGSLLNLLVIGITTALPLALWTLIMSVSQISDQVSVEPQISIFLRHSATAEDVKGLQATLKADARWAKVEFIPKATALASLQASLGTTDLTAGLAENPLPDAFVLQAKENDPAGLEALKKELSSIVIVEEVQLDSDWAKRLARITDLGRAIFEVLASLLALALVLITGNAIRMQILTRRDEIEVAKLIGATDSFIRRPFMHAALVQGLLGGGVAVLIVWGLVAYVNPTVVELASAYGQSLSLLAPDFLTTVVVCLASAFLCLLGASLAVSRYLYQFR</sequence>
<dbReference type="EMBL" id="CP054143">
    <property type="protein sequence ID" value="QKJ66481.1"/>
    <property type="molecule type" value="Genomic_DNA"/>
</dbReference>
<evidence type="ECO:0000259" key="15">
    <source>
        <dbReference type="Pfam" id="PF18075"/>
    </source>
</evidence>
<feature type="transmembrane region" description="Helical" evidence="13">
    <location>
        <begin position="270"/>
        <end position="297"/>
    </location>
</feature>
<dbReference type="PIRSF" id="PIRSF003097">
    <property type="entry name" value="FtsX"/>
    <property type="match status" value="1"/>
</dbReference>
<keyword evidence="9 13" id="KW-1133">Transmembrane helix</keyword>
<evidence type="ECO:0000256" key="2">
    <source>
        <dbReference type="ARBA" id="ARBA00007379"/>
    </source>
</evidence>
<dbReference type="Proteomes" id="UP000504844">
    <property type="component" value="Chromosome"/>
</dbReference>
<dbReference type="NCBIfam" id="TIGR00439">
    <property type="entry name" value="FtsX_Gneg"/>
    <property type="match status" value="1"/>
</dbReference>
<dbReference type="InterPro" id="IPR040690">
    <property type="entry name" value="FtsX_ECD"/>
</dbReference>
<dbReference type="InterPro" id="IPR003838">
    <property type="entry name" value="ABC3_permease_C"/>
</dbReference>
<keyword evidence="5 12" id="KW-1003">Cell membrane</keyword>
<name>A0A6M8SP62_9NEIS</name>
<feature type="domain" description="ABC3 transporter permease C-terminal" evidence="14">
    <location>
        <begin position="178"/>
        <end position="295"/>
    </location>
</feature>
<dbReference type="KEGG" id="dee:HQN60_07085"/>
<gene>
    <name evidence="16" type="ORF">HQN60_07085</name>
</gene>